<gene>
    <name evidence="4" type="ORF">AB0D95_04770</name>
</gene>
<keyword evidence="1" id="KW-0808">Transferase</keyword>
<dbReference type="Pfam" id="PF01467">
    <property type="entry name" value="CTP_transf_like"/>
    <property type="match status" value="1"/>
</dbReference>
<dbReference type="NCBIfam" id="TIGR00125">
    <property type="entry name" value="cyt_tran_rel"/>
    <property type="match status" value="1"/>
</dbReference>
<reference evidence="4 5" key="1">
    <citation type="submission" date="2024-06" db="EMBL/GenBank/DDBJ databases">
        <title>The Natural Products Discovery Center: Release of the First 8490 Sequenced Strains for Exploring Actinobacteria Biosynthetic Diversity.</title>
        <authorList>
            <person name="Kalkreuter E."/>
            <person name="Kautsar S.A."/>
            <person name="Yang D."/>
            <person name="Bader C.D."/>
            <person name="Teijaro C.N."/>
            <person name="Fluegel L."/>
            <person name="Davis C.M."/>
            <person name="Simpson J.R."/>
            <person name="Lauterbach L."/>
            <person name="Steele A.D."/>
            <person name="Gui C."/>
            <person name="Meng S."/>
            <person name="Li G."/>
            <person name="Viehrig K."/>
            <person name="Ye F."/>
            <person name="Su P."/>
            <person name="Kiefer A.F."/>
            <person name="Nichols A."/>
            <person name="Cepeda A.J."/>
            <person name="Yan W."/>
            <person name="Fan B."/>
            <person name="Jiang Y."/>
            <person name="Adhikari A."/>
            <person name="Zheng C.-J."/>
            <person name="Schuster L."/>
            <person name="Cowan T.M."/>
            <person name="Smanski M.J."/>
            <person name="Chevrette M.G."/>
            <person name="De Carvalho L.P.S."/>
            <person name="Shen B."/>
        </authorList>
    </citation>
    <scope>NUCLEOTIDE SEQUENCE [LARGE SCALE GENOMIC DNA]</scope>
    <source>
        <strain evidence="4 5">NPDC048117</strain>
    </source>
</reference>
<dbReference type="RefSeq" id="WP_166020313.1">
    <property type="nucleotide sequence ID" value="NZ_JBEZNA010000006.1"/>
</dbReference>
<protein>
    <submittedName>
        <fullName evidence="4">Adenylyltransferase/cytidyltransferase family protein</fullName>
    </submittedName>
</protein>
<dbReference type="PANTHER" id="PTHR43793:SF1">
    <property type="entry name" value="FAD SYNTHASE"/>
    <property type="match status" value="1"/>
</dbReference>
<comment type="caution">
    <text evidence="4">The sequence shown here is derived from an EMBL/GenBank/DDBJ whole genome shotgun (WGS) entry which is preliminary data.</text>
</comment>
<dbReference type="Proteomes" id="UP001551584">
    <property type="component" value="Unassembled WGS sequence"/>
</dbReference>
<evidence type="ECO:0000259" key="3">
    <source>
        <dbReference type="Pfam" id="PF01467"/>
    </source>
</evidence>
<keyword evidence="2 4" id="KW-0548">Nucleotidyltransferase</keyword>
<dbReference type="PANTHER" id="PTHR43793">
    <property type="entry name" value="FAD SYNTHASE"/>
    <property type="match status" value="1"/>
</dbReference>
<dbReference type="InterPro" id="IPR014729">
    <property type="entry name" value="Rossmann-like_a/b/a_fold"/>
</dbReference>
<dbReference type="GO" id="GO:0016779">
    <property type="term" value="F:nucleotidyltransferase activity"/>
    <property type="evidence" value="ECO:0007669"/>
    <property type="project" value="UniProtKB-KW"/>
</dbReference>
<keyword evidence="5" id="KW-1185">Reference proteome</keyword>
<evidence type="ECO:0000313" key="4">
    <source>
        <dbReference type="EMBL" id="MEU9576585.1"/>
    </source>
</evidence>
<evidence type="ECO:0000256" key="1">
    <source>
        <dbReference type="ARBA" id="ARBA00022679"/>
    </source>
</evidence>
<dbReference type="InterPro" id="IPR004821">
    <property type="entry name" value="Cyt_trans-like"/>
</dbReference>
<evidence type="ECO:0000256" key="2">
    <source>
        <dbReference type="ARBA" id="ARBA00022695"/>
    </source>
</evidence>
<proteinExistence type="predicted"/>
<dbReference type="InterPro" id="IPR050385">
    <property type="entry name" value="Archaeal_FAD_synthase"/>
</dbReference>
<evidence type="ECO:0000313" key="5">
    <source>
        <dbReference type="Proteomes" id="UP001551584"/>
    </source>
</evidence>
<accession>A0ABV3EK67</accession>
<organism evidence="4 5">
    <name type="scientific">Streptomyces chilikensis</name>
    <dbReference type="NCBI Taxonomy" id="1194079"/>
    <lineage>
        <taxon>Bacteria</taxon>
        <taxon>Bacillati</taxon>
        <taxon>Actinomycetota</taxon>
        <taxon>Actinomycetes</taxon>
        <taxon>Kitasatosporales</taxon>
        <taxon>Streptomycetaceae</taxon>
        <taxon>Streptomyces</taxon>
    </lineage>
</organism>
<dbReference type="Gene3D" id="3.40.50.620">
    <property type="entry name" value="HUPs"/>
    <property type="match status" value="1"/>
</dbReference>
<feature type="domain" description="Cytidyltransferase-like" evidence="3">
    <location>
        <begin position="8"/>
        <end position="132"/>
    </location>
</feature>
<dbReference type="EMBL" id="JBEZNA010000006">
    <property type="protein sequence ID" value="MEU9576585.1"/>
    <property type="molecule type" value="Genomic_DNA"/>
</dbReference>
<sequence>MSRVVGYASGVFDLFHIGHLNLLRHAKAQCDHLVAGVLTDEAAGHKGHAPVVPLTERMEIVSAVKYVDEAIVDHTLEKMEAWRQVRFHKLFKGEDWKGTARGRQWERDFAEVGVEVVYLPYTMHVSSTNLRQLIQSVIDDADRRLGQ</sequence>
<name>A0ABV3EK67_9ACTN</name>
<dbReference type="SUPFAM" id="SSF52374">
    <property type="entry name" value="Nucleotidylyl transferase"/>
    <property type="match status" value="1"/>
</dbReference>